<evidence type="ECO:0000313" key="2">
    <source>
        <dbReference type="EMBL" id="KAK9883122.1"/>
    </source>
</evidence>
<proteinExistence type="predicted"/>
<feature type="compositionally biased region" description="Basic and acidic residues" evidence="1">
    <location>
        <begin position="57"/>
        <end position="79"/>
    </location>
</feature>
<feature type="region of interest" description="Disordered" evidence="1">
    <location>
        <begin position="21"/>
        <end position="79"/>
    </location>
</feature>
<evidence type="ECO:0000256" key="1">
    <source>
        <dbReference type="SAM" id="MobiDB-lite"/>
    </source>
</evidence>
<sequence length="163" mass="18961">MNKQQFCKKFQAVVLDPTRSCFHPKQDKPPKTPPIAFNSTRIDFPTHTETSTDEEFFLEKKYRPPRQRYGESKRENDESGKLRVRRWFFRLEIAEFPAARRSLIWAVVETEFPFGFQVEAGRRRHCDVDASTDVSGVGIWCLKAAPLGRHSKRFCATSCSFPN</sequence>
<dbReference type="AlphaFoldDB" id="A0AAW1UHY7"/>
<protein>
    <submittedName>
        <fullName evidence="2">Uncharacterized protein</fullName>
    </submittedName>
</protein>
<comment type="caution">
    <text evidence="2">The sequence shown here is derived from an EMBL/GenBank/DDBJ whole genome shotgun (WGS) entry which is preliminary data.</text>
</comment>
<reference evidence="2 3" key="1">
    <citation type="submission" date="2023-03" db="EMBL/GenBank/DDBJ databases">
        <title>Genome insight into feeding habits of ladybird beetles.</title>
        <authorList>
            <person name="Li H.-S."/>
            <person name="Huang Y.-H."/>
            <person name="Pang H."/>
        </authorList>
    </citation>
    <scope>NUCLEOTIDE SEQUENCE [LARGE SCALE GENOMIC DNA]</scope>
    <source>
        <strain evidence="2">SYSU_2023b</strain>
        <tissue evidence="2">Whole body</tissue>
    </source>
</reference>
<dbReference type="Proteomes" id="UP001431783">
    <property type="component" value="Unassembled WGS sequence"/>
</dbReference>
<accession>A0AAW1UHY7</accession>
<name>A0AAW1UHY7_9CUCU</name>
<evidence type="ECO:0000313" key="3">
    <source>
        <dbReference type="Proteomes" id="UP001431783"/>
    </source>
</evidence>
<dbReference type="EMBL" id="JARQZJ010000091">
    <property type="protein sequence ID" value="KAK9883122.1"/>
    <property type="molecule type" value="Genomic_DNA"/>
</dbReference>
<gene>
    <name evidence="2" type="ORF">WA026_001321</name>
</gene>
<organism evidence="2 3">
    <name type="scientific">Henosepilachna vigintioctopunctata</name>
    <dbReference type="NCBI Taxonomy" id="420089"/>
    <lineage>
        <taxon>Eukaryota</taxon>
        <taxon>Metazoa</taxon>
        <taxon>Ecdysozoa</taxon>
        <taxon>Arthropoda</taxon>
        <taxon>Hexapoda</taxon>
        <taxon>Insecta</taxon>
        <taxon>Pterygota</taxon>
        <taxon>Neoptera</taxon>
        <taxon>Endopterygota</taxon>
        <taxon>Coleoptera</taxon>
        <taxon>Polyphaga</taxon>
        <taxon>Cucujiformia</taxon>
        <taxon>Coccinelloidea</taxon>
        <taxon>Coccinellidae</taxon>
        <taxon>Epilachninae</taxon>
        <taxon>Epilachnini</taxon>
        <taxon>Henosepilachna</taxon>
    </lineage>
</organism>
<keyword evidence="3" id="KW-1185">Reference proteome</keyword>